<name>A0ABQ9YAZ9_9EUKA</name>
<feature type="compositionally biased region" description="Acidic residues" evidence="1">
    <location>
        <begin position="1437"/>
        <end position="1453"/>
    </location>
</feature>
<proteinExistence type="predicted"/>
<keyword evidence="2" id="KW-0812">Transmembrane</keyword>
<organism evidence="3 4">
    <name type="scientific">Blattamonas nauphoetae</name>
    <dbReference type="NCBI Taxonomy" id="2049346"/>
    <lineage>
        <taxon>Eukaryota</taxon>
        <taxon>Metamonada</taxon>
        <taxon>Preaxostyla</taxon>
        <taxon>Oxymonadida</taxon>
        <taxon>Blattamonas</taxon>
    </lineage>
</organism>
<dbReference type="EMBL" id="JARBJD010000019">
    <property type="protein sequence ID" value="KAK2960946.1"/>
    <property type="molecule type" value="Genomic_DNA"/>
</dbReference>
<sequence>MTFKTPQTLSDISNTFLRCVFTNCTSSASGGSLSASYTILPSSIDLTLKDCEFKYSKTDNSGGAIAVILDGSTHQECRLTVDIEYCFFSNTTANLDITDCSSSLIGGFLHLDQNQTEIDGKSVISCDNIRASSCTSGNSGGFFYFSQKGSLNLTISSSTITSLSSGGYGAFIYCMSSNLHNFPSTLATTISDVSFSDLSCQRGCLLHADTFFGQISVFLTLDNVTATKFDSTYSGALISLDPSSVALERECVIQNCHFTRESVSPSNVICQHNGTLRMESTIIIENNPQNHAMFDLSPNTTLILNMCQLVNSANRGTGLNYNLISGPLGPDNFVECSEVIFSVNSPTCAGYVVTFDTLPEHISELFASCLDTSTASSFPSVVDKTGNHSFSINSETREIFVNEESGRDWNMCGFRSHPCSSIQFSTRVSSPSAFSISALGEFTSPDRPIVLASPCMRLTSDLKFILETDRNDGVFFRAGQSSTYVRDIDVSYTGQHRISLFFLSHTPSSKFEINLDKERPPLNNIALFSSDSPSSTIESSTFETFAFSGSSTFLGASTYTLIIDSSFKTIQSAEPFFRLSSSSLDLVRTLFQFCHVESDAIFVVEAGSILFVESSMFQGCSGREAGVALFKGNPDAVSTFKKVTLISNRHTRKEGDGQAMSTLFGNDLTIRSKKSVLNISNSRSSSHFPRVVVGDSENAEAVDMFAQKQSVFHLESSGTDSHECGDEDKPCCTLQFTIAVTNETNKNEEMTTLLPSGQFREISVFVGRRSILLNGRGFSEFHAPKERDGLMLKIDDSSVVWRQIVFRLTTSVYGSFVSSTKSSLTMDDCSLSSFLPVSDVSSSGSPLHTLFSISSGSLDMSRLQTFNFQLTSLSSALLFVDESNFNLEDTTLSYLSITSESGLMCGTVQHTRFDLNEVTFEELKTASNCGILNLTVIDNGSVCLTETTFTNIRITYPLISLTLSSSLHMTTTTSIVLAVPTLHVRTCDGMNIAGSVVFIDNPHSIQWTLAEPESRMDLLGIEWDSFVEKRGADEARSLFDSLIPLLPQYVVKDSVNNDVIDCGSPLLPCSSIDFAVCQIHPHRTNAVGVILISSVDLKKQLSDTRCSSVDGSNQSLTLVQKLVDSGAAIVVQDEFELVFVVVTLLTNAPSLGRDAGIIECSSGSLSIRHVTVLQTTMSGFLHRAIVLAVDTNVTISDCEVNRLSTKDGIFSLRYTNNTIPSFHFRNVLFVSCLPPSAVKIALTFSTKHRKVKMRDHFEKTALDWKHPEWYSLTVGKKHRSFLFDVVVHPVVWGVLGVAGLLALFIVPWLICTPAMFPVMMCYRRQHTKTDPPSRSHCCKCLLPDGGRGQREHEPWDAISLLNGIPNEYRYSTITDAKTRQQKGREEGEQPIDTLHLKKMIAADRRNNFQISDPDTTSHTASIHTTRQNRSRGASADSDSEDVLDSSDVSEEII</sequence>
<comment type="caution">
    <text evidence="3">The sequence shown here is derived from an EMBL/GenBank/DDBJ whole genome shotgun (WGS) entry which is preliminary data.</text>
</comment>
<keyword evidence="4" id="KW-1185">Reference proteome</keyword>
<feature type="region of interest" description="Disordered" evidence="1">
    <location>
        <begin position="1407"/>
        <end position="1453"/>
    </location>
</feature>
<accession>A0ABQ9YAZ9</accession>
<protein>
    <submittedName>
        <fullName evidence="3">Uncharacterized protein</fullName>
    </submittedName>
</protein>
<feature type="compositionally biased region" description="Polar residues" evidence="1">
    <location>
        <begin position="1407"/>
        <end position="1431"/>
    </location>
</feature>
<evidence type="ECO:0000256" key="2">
    <source>
        <dbReference type="SAM" id="Phobius"/>
    </source>
</evidence>
<keyword evidence="2" id="KW-1133">Transmembrane helix</keyword>
<reference evidence="3 4" key="1">
    <citation type="journal article" date="2022" name="bioRxiv">
        <title>Genomics of Preaxostyla Flagellates Illuminates Evolutionary Transitions and the Path Towards Mitochondrial Loss.</title>
        <authorList>
            <person name="Novak L.V.F."/>
            <person name="Treitli S.C."/>
            <person name="Pyrih J."/>
            <person name="Halakuc P."/>
            <person name="Pipaliya S.V."/>
            <person name="Vacek V."/>
            <person name="Brzon O."/>
            <person name="Soukal P."/>
            <person name="Eme L."/>
            <person name="Dacks J.B."/>
            <person name="Karnkowska A."/>
            <person name="Elias M."/>
            <person name="Hampl V."/>
        </authorList>
    </citation>
    <scope>NUCLEOTIDE SEQUENCE [LARGE SCALE GENOMIC DNA]</scope>
    <source>
        <strain evidence="3">NAU3</strain>
        <tissue evidence="3">Gut</tissue>
    </source>
</reference>
<evidence type="ECO:0000313" key="3">
    <source>
        <dbReference type="EMBL" id="KAK2960946.1"/>
    </source>
</evidence>
<keyword evidence="2" id="KW-0472">Membrane</keyword>
<feature type="transmembrane region" description="Helical" evidence="2">
    <location>
        <begin position="1290"/>
        <end position="1316"/>
    </location>
</feature>
<evidence type="ECO:0000256" key="1">
    <source>
        <dbReference type="SAM" id="MobiDB-lite"/>
    </source>
</evidence>
<gene>
    <name evidence="3" type="ORF">BLNAU_4033</name>
</gene>
<dbReference type="Proteomes" id="UP001281761">
    <property type="component" value="Unassembled WGS sequence"/>
</dbReference>
<evidence type="ECO:0000313" key="4">
    <source>
        <dbReference type="Proteomes" id="UP001281761"/>
    </source>
</evidence>